<dbReference type="Gene3D" id="2.40.30.30">
    <property type="entry name" value="Riboflavin kinase-like"/>
    <property type="match status" value="1"/>
</dbReference>
<keyword evidence="11" id="KW-0511">Multifunctional enzyme</keyword>
<dbReference type="EC" id="2.7.7.2" evidence="14"/>
<dbReference type="InterPro" id="IPR014729">
    <property type="entry name" value="Rossmann-like_a/b/a_fold"/>
</dbReference>
<dbReference type="PANTHER" id="PTHR22749:SF6">
    <property type="entry name" value="RIBOFLAVIN KINASE"/>
    <property type="match status" value="1"/>
</dbReference>
<evidence type="ECO:0000256" key="5">
    <source>
        <dbReference type="ARBA" id="ARBA00022679"/>
    </source>
</evidence>
<evidence type="ECO:0000256" key="3">
    <source>
        <dbReference type="ARBA" id="ARBA00022630"/>
    </source>
</evidence>
<protein>
    <recommendedName>
        <fullName evidence="14">Riboflavin biosynthesis protein</fullName>
    </recommendedName>
    <domain>
        <recommendedName>
            <fullName evidence="14">Riboflavin kinase</fullName>
            <ecNumber evidence="14">2.7.1.26</ecNumber>
        </recommendedName>
        <alternativeName>
            <fullName evidence="14">Flavokinase</fullName>
        </alternativeName>
    </domain>
    <domain>
        <recommendedName>
            <fullName evidence="14">FMN adenylyltransferase</fullName>
            <ecNumber evidence="14">2.7.7.2</ecNumber>
        </recommendedName>
        <alternativeName>
            <fullName evidence="14">FAD pyrophosphorylase</fullName>
        </alternativeName>
        <alternativeName>
            <fullName evidence="14">FAD synthase</fullName>
        </alternativeName>
    </domain>
</protein>
<evidence type="ECO:0000256" key="9">
    <source>
        <dbReference type="ARBA" id="ARBA00022827"/>
    </source>
</evidence>
<dbReference type="Gene3D" id="3.40.50.620">
    <property type="entry name" value="HUPs"/>
    <property type="match status" value="1"/>
</dbReference>
<keyword evidence="17" id="KW-1185">Reference proteome</keyword>
<name>A0ABU8YBW0_9MICO</name>
<comment type="similarity">
    <text evidence="14">Belongs to the ribF family.</text>
</comment>
<comment type="pathway">
    <text evidence="1 14">Cofactor biosynthesis; FAD biosynthesis; FAD from FMN: step 1/1.</text>
</comment>
<evidence type="ECO:0000313" key="16">
    <source>
        <dbReference type="EMBL" id="MEK0171470.1"/>
    </source>
</evidence>
<dbReference type="Pfam" id="PF01687">
    <property type="entry name" value="Flavokinase"/>
    <property type="match status" value="1"/>
</dbReference>
<evidence type="ECO:0000256" key="12">
    <source>
        <dbReference type="ARBA" id="ARBA00047880"/>
    </source>
</evidence>
<dbReference type="InterPro" id="IPR023465">
    <property type="entry name" value="Riboflavin_kinase_dom_sf"/>
</dbReference>
<dbReference type="PANTHER" id="PTHR22749">
    <property type="entry name" value="RIBOFLAVIN KINASE/FMN ADENYLYLTRANSFERASE"/>
    <property type="match status" value="1"/>
</dbReference>
<dbReference type="NCBIfam" id="TIGR00083">
    <property type="entry name" value="ribF"/>
    <property type="match status" value="1"/>
</dbReference>
<reference evidence="16 17" key="1">
    <citation type="submission" date="2024-03" db="EMBL/GenBank/DDBJ databases">
        <title>Whole genomes of four grape xylem sap localized bacterial endophytes.</title>
        <authorList>
            <person name="Kumar G."/>
            <person name="Savka M.A."/>
        </authorList>
    </citation>
    <scope>NUCLEOTIDE SEQUENCE [LARGE SCALE GENOMIC DNA]</scope>
    <source>
        <strain evidence="16 17">RIT_GXS8</strain>
    </source>
</reference>
<evidence type="ECO:0000256" key="1">
    <source>
        <dbReference type="ARBA" id="ARBA00004726"/>
    </source>
</evidence>
<keyword evidence="10 14" id="KW-0067">ATP-binding</keyword>
<evidence type="ECO:0000256" key="8">
    <source>
        <dbReference type="ARBA" id="ARBA00022777"/>
    </source>
</evidence>
<evidence type="ECO:0000256" key="2">
    <source>
        <dbReference type="ARBA" id="ARBA00005201"/>
    </source>
</evidence>
<gene>
    <name evidence="16" type="ORF">WMN62_08310</name>
</gene>
<keyword evidence="9 14" id="KW-0274">FAD</keyword>
<evidence type="ECO:0000256" key="11">
    <source>
        <dbReference type="ARBA" id="ARBA00023268"/>
    </source>
</evidence>
<dbReference type="EC" id="2.7.1.26" evidence="14"/>
<comment type="pathway">
    <text evidence="2 14">Cofactor biosynthesis; FMN biosynthesis; FMN from riboflavin (ATP route): step 1/1.</text>
</comment>
<comment type="catalytic activity">
    <reaction evidence="13 14">
        <text>FMN + ATP + H(+) = FAD + diphosphate</text>
        <dbReference type="Rhea" id="RHEA:17237"/>
        <dbReference type="ChEBI" id="CHEBI:15378"/>
        <dbReference type="ChEBI" id="CHEBI:30616"/>
        <dbReference type="ChEBI" id="CHEBI:33019"/>
        <dbReference type="ChEBI" id="CHEBI:57692"/>
        <dbReference type="ChEBI" id="CHEBI:58210"/>
        <dbReference type="EC" id="2.7.7.2"/>
    </reaction>
</comment>
<evidence type="ECO:0000313" key="17">
    <source>
        <dbReference type="Proteomes" id="UP001370299"/>
    </source>
</evidence>
<feature type="domain" description="Riboflavin kinase" evidence="15">
    <location>
        <begin position="190"/>
        <end position="315"/>
    </location>
</feature>
<evidence type="ECO:0000256" key="4">
    <source>
        <dbReference type="ARBA" id="ARBA00022643"/>
    </source>
</evidence>
<proteinExistence type="inferred from homology"/>
<dbReference type="InterPro" id="IPR015864">
    <property type="entry name" value="FAD_synthase"/>
</dbReference>
<keyword evidence="5 14" id="KW-0808">Transferase</keyword>
<organism evidence="16 17">
    <name type="scientific">Curtobacterium citreum</name>
    <dbReference type="NCBI Taxonomy" id="2036"/>
    <lineage>
        <taxon>Bacteria</taxon>
        <taxon>Bacillati</taxon>
        <taxon>Actinomycetota</taxon>
        <taxon>Actinomycetes</taxon>
        <taxon>Micrococcales</taxon>
        <taxon>Microbacteriaceae</taxon>
        <taxon>Curtobacterium</taxon>
    </lineage>
</organism>
<keyword evidence="6 14" id="KW-0548">Nucleotidyltransferase</keyword>
<dbReference type="GO" id="GO:0003919">
    <property type="term" value="F:FMN adenylyltransferase activity"/>
    <property type="evidence" value="ECO:0007669"/>
    <property type="project" value="UniProtKB-EC"/>
</dbReference>
<keyword evidence="7 14" id="KW-0547">Nucleotide-binding</keyword>
<dbReference type="InterPro" id="IPR023468">
    <property type="entry name" value="Riboflavin_kinase"/>
</dbReference>
<evidence type="ECO:0000259" key="15">
    <source>
        <dbReference type="SMART" id="SM00904"/>
    </source>
</evidence>
<dbReference type="InterPro" id="IPR015865">
    <property type="entry name" value="Riboflavin_kinase_bac/euk"/>
</dbReference>
<dbReference type="CDD" id="cd02064">
    <property type="entry name" value="FAD_synthetase_N"/>
    <property type="match status" value="1"/>
</dbReference>
<dbReference type="EMBL" id="JBBLYY010000043">
    <property type="protein sequence ID" value="MEK0171470.1"/>
    <property type="molecule type" value="Genomic_DNA"/>
</dbReference>
<accession>A0ABU8YBW0</accession>
<evidence type="ECO:0000256" key="14">
    <source>
        <dbReference type="PIRNR" id="PIRNR004491"/>
    </source>
</evidence>
<dbReference type="Proteomes" id="UP001370299">
    <property type="component" value="Unassembled WGS sequence"/>
</dbReference>
<dbReference type="SMART" id="SM00904">
    <property type="entry name" value="Flavokinase"/>
    <property type="match status" value="1"/>
</dbReference>
<evidence type="ECO:0000256" key="13">
    <source>
        <dbReference type="ARBA" id="ARBA00049494"/>
    </source>
</evidence>
<evidence type="ECO:0000256" key="6">
    <source>
        <dbReference type="ARBA" id="ARBA00022695"/>
    </source>
</evidence>
<dbReference type="RefSeq" id="WP_123312426.1">
    <property type="nucleotide sequence ID" value="NZ_JBBKAP010000074.1"/>
</dbReference>
<evidence type="ECO:0000256" key="10">
    <source>
        <dbReference type="ARBA" id="ARBA00022840"/>
    </source>
</evidence>
<evidence type="ECO:0000256" key="7">
    <source>
        <dbReference type="ARBA" id="ARBA00022741"/>
    </source>
</evidence>
<dbReference type="PIRSF" id="PIRSF004491">
    <property type="entry name" value="FAD_Synth"/>
    <property type="match status" value="1"/>
</dbReference>
<dbReference type="SUPFAM" id="SSF52374">
    <property type="entry name" value="Nucleotidylyl transferase"/>
    <property type="match status" value="1"/>
</dbReference>
<dbReference type="GO" id="GO:0008531">
    <property type="term" value="F:riboflavin kinase activity"/>
    <property type="evidence" value="ECO:0007669"/>
    <property type="project" value="UniProtKB-EC"/>
</dbReference>
<sequence>MQFYDDIADVAEGFGPSAVTIGKFDGVHVGHRAVIAHLERAAHEQGLVATVVTFDRHPLNVIDPQHVPPALTSTAQRRELLDDAGVDATLLLRFDEQLQSKSPEAFVSEILVDTLHARLVFVGSDFRFGAKGAGDVTLLRALGEQHGFTVELIDDVDLVDDVRPDGERRVSSTWIRELLGDGRVAEAARLLGREHAVRSTVVHGNQRGRAMGYPTANLDPAFEGFAPADGVYAARVLHDGTVYPAAVSVGNNPTFEGVPAKQIEAHLLDVDLDLYGDRISVLFVSYVRGMVKFDSMDELATQMRQDDLDIRLLLGLPTPV</sequence>
<dbReference type="SUPFAM" id="SSF82114">
    <property type="entry name" value="Riboflavin kinase-like"/>
    <property type="match status" value="1"/>
</dbReference>
<keyword evidence="4 14" id="KW-0288">FMN</keyword>
<dbReference type="InterPro" id="IPR002606">
    <property type="entry name" value="Riboflavin_kinase_bac"/>
</dbReference>
<comment type="catalytic activity">
    <reaction evidence="12 14">
        <text>riboflavin + ATP = FMN + ADP + H(+)</text>
        <dbReference type="Rhea" id="RHEA:14357"/>
        <dbReference type="ChEBI" id="CHEBI:15378"/>
        <dbReference type="ChEBI" id="CHEBI:30616"/>
        <dbReference type="ChEBI" id="CHEBI:57986"/>
        <dbReference type="ChEBI" id="CHEBI:58210"/>
        <dbReference type="ChEBI" id="CHEBI:456216"/>
        <dbReference type="EC" id="2.7.1.26"/>
    </reaction>
</comment>
<keyword evidence="3 14" id="KW-0285">Flavoprotein</keyword>
<dbReference type="Pfam" id="PF06574">
    <property type="entry name" value="FAD_syn"/>
    <property type="match status" value="1"/>
</dbReference>
<dbReference type="NCBIfam" id="NF004160">
    <property type="entry name" value="PRK05627.1-3"/>
    <property type="match status" value="1"/>
</dbReference>
<comment type="caution">
    <text evidence="16">The sequence shown here is derived from an EMBL/GenBank/DDBJ whole genome shotgun (WGS) entry which is preliminary data.</text>
</comment>
<keyword evidence="8 14" id="KW-0418">Kinase</keyword>